<feature type="compositionally biased region" description="Basic and acidic residues" evidence="3">
    <location>
        <begin position="584"/>
        <end position="602"/>
    </location>
</feature>
<feature type="compositionally biased region" description="Polar residues" evidence="3">
    <location>
        <begin position="942"/>
        <end position="954"/>
    </location>
</feature>
<dbReference type="OMA" id="CMMILSA"/>
<organism evidence="5">
    <name type="scientific">Capitella teleta</name>
    <name type="common">Polychaete worm</name>
    <dbReference type="NCBI Taxonomy" id="283909"/>
    <lineage>
        <taxon>Eukaryota</taxon>
        <taxon>Metazoa</taxon>
        <taxon>Spiralia</taxon>
        <taxon>Lophotrochozoa</taxon>
        <taxon>Annelida</taxon>
        <taxon>Polychaeta</taxon>
        <taxon>Sedentaria</taxon>
        <taxon>Scolecida</taxon>
        <taxon>Capitellidae</taxon>
        <taxon>Capitella</taxon>
    </lineage>
</organism>
<dbReference type="AlphaFoldDB" id="R7UBW4"/>
<feature type="compositionally biased region" description="Low complexity" evidence="3">
    <location>
        <begin position="375"/>
        <end position="392"/>
    </location>
</feature>
<dbReference type="Gene3D" id="2.40.180.10">
    <property type="entry name" value="Catalase core domain"/>
    <property type="match status" value="1"/>
</dbReference>
<dbReference type="SMART" id="SM00308">
    <property type="entry name" value="LH2"/>
    <property type="match status" value="1"/>
</dbReference>
<feature type="compositionally biased region" description="Polar residues" evidence="3">
    <location>
        <begin position="299"/>
        <end position="308"/>
    </location>
</feature>
<feature type="compositionally biased region" description="Basic and acidic residues" evidence="3">
    <location>
        <begin position="613"/>
        <end position="631"/>
    </location>
</feature>
<keyword evidence="7" id="KW-1185">Reference proteome</keyword>
<dbReference type="InterPro" id="IPR001024">
    <property type="entry name" value="PLAT/LH2_dom"/>
</dbReference>
<feature type="compositionally biased region" description="Basic and acidic residues" evidence="3">
    <location>
        <begin position="674"/>
        <end position="698"/>
    </location>
</feature>
<reference evidence="7" key="1">
    <citation type="submission" date="2012-12" db="EMBL/GenBank/DDBJ databases">
        <authorList>
            <person name="Hellsten U."/>
            <person name="Grimwood J."/>
            <person name="Chapman J.A."/>
            <person name="Shapiro H."/>
            <person name="Aerts A."/>
            <person name="Otillar R.P."/>
            <person name="Terry A.Y."/>
            <person name="Boore J.L."/>
            <person name="Simakov O."/>
            <person name="Marletaz F."/>
            <person name="Cho S.-J."/>
            <person name="Edsinger-Gonzales E."/>
            <person name="Havlak P."/>
            <person name="Kuo D.-H."/>
            <person name="Larsson T."/>
            <person name="Lv J."/>
            <person name="Arendt D."/>
            <person name="Savage R."/>
            <person name="Osoegawa K."/>
            <person name="de Jong P."/>
            <person name="Lindberg D.R."/>
            <person name="Seaver E.C."/>
            <person name="Weisblat D.A."/>
            <person name="Putnam N.H."/>
            <person name="Grigoriev I.V."/>
            <person name="Rokhsar D.S."/>
        </authorList>
    </citation>
    <scope>NUCLEOTIDE SEQUENCE</scope>
    <source>
        <strain evidence="7">I ESC-2004</strain>
    </source>
</reference>
<accession>R7UBW4</accession>
<dbReference type="InterPro" id="IPR036770">
    <property type="entry name" value="Ankyrin_rpt-contain_sf"/>
</dbReference>
<dbReference type="Proteomes" id="UP000014760">
    <property type="component" value="Unassembled WGS sequence"/>
</dbReference>
<proteinExistence type="predicted"/>
<keyword evidence="1" id="KW-0040">ANK repeat</keyword>
<feature type="region of interest" description="Disordered" evidence="3">
    <location>
        <begin position="668"/>
        <end position="721"/>
    </location>
</feature>
<dbReference type="Pfam" id="PF01477">
    <property type="entry name" value="PLAT"/>
    <property type="match status" value="1"/>
</dbReference>
<feature type="compositionally biased region" description="Basic and acidic residues" evidence="3">
    <location>
        <begin position="705"/>
        <end position="721"/>
    </location>
</feature>
<feature type="region of interest" description="Disordered" evidence="3">
    <location>
        <begin position="201"/>
        <end position="245"/>
    </location>
</feature>
<dbReference type="SMART" id="SM00248">
    <property type="entry name" value="ANK"/>
    <property type="match status" value="5"/>
</dbReference>
<gene>
    <name evidence="5" type="ORF">CAPTEDRAFT_227139</name>
</gene>
<dbReference type="EnsemblMetazoa" id="CapteT227139">
    <property type="protein sequence ID" value="CapteP227139"/>
    <property type="gene ID" value="CapteG227139"/>
</dbReference>
<dbReference type="PANTHER" id="PTHR45901:SF3">
    <property type="entry name" value="LIPOXYGENASE HOMOLOGY DOMAIN-CONTAINING PROTEIN 1"/>
    <property type="match status" value="1"/>
</dbReference>
<dbReference type="OrthoDB" id="19174at2759"/>
<name>R7UBW4_CAPTE</name>
<dbReference type="InterPro" id="IPR002110">
    <property type="entry name" value="Ankyrin_rpt"/>
</dbReference>
<evidence type="ECO:0000256" key="3">
    <source>
        <dbReference type="SAM" id="MobiDB-lite"/>
    </source>
</evidence>
<dbReference type="STRING" id="283909.R7UBW4"/>
<feature type="region of interest" description="Disordered" evidence="3">
    <location>
        <begin position="285"/>
        <end position="395"/>
    </location>
</feature>
<dbReference type="Pfam" id="PF12796">
    <property type="entry name" value="Ank_2"/>
    <property type="match status" value="2"/>
</dbReference>
<dbReference type="InterPro" id="IPR036392">
    <property type="entry name" value="PLAT/LH2_dom_sf"/>
</dbReference>
<dbReference type="InterPro" id="IPR052970">
    <property type="entry name" value="Inner_ear_hair_cell_LOXHD"/>
</dbReference>
<evidence type="ECO:0000256" key="1">
    <source>
        <dbReference type="PROSITE-ProRule" id="PRU00023"/>
    </source>
</evidence>
<feature type="region of interest" description="Disordered" evidence="3">
    <location>
        <begin position="925"/>
        <end position="969"/>
    </location>
</feature>
<reference evidence="5 7" key="2">
    <citation type="journal article" date="2013" name="Nature">
        <title>Insights into bilaterian evolution from three spiralian genomes.</title>
        <authorList>
            <person name="Simakov O."/>
            <person name="Marletaz F."/>
            <person name="Cho S.J."/>
            <person name="Edsinger-Gonzales E."/>
            <person name="Havlak P."/>
            <person name="Hellsten U."/>
            <person name="Kuo D.H."/>
            <person name="Larsson T."/>
            <person name="Lv J."/>
            <person name="Arendt D."/>
            <person name="Savage R."/>
            <person name="Osoegawa K."/>
            <person name="de Jong P."/>
            <person name="Grimwood J."/>
            <person name="Chapman J.A."/>
            <person name="Shapiro H."/>
            <person name="Aerts A."/>
            <person name="Otillar R.P."/>
            <person name="Terry A.Y."/>
            <person name="Boore J.L."/>
            <person name="Grigoriev I.V."/>
            <person name="Lindberg D.R."/>
            <person name="Seaver E.C."/>
            <person name="Weisblat D.A."/>
            <person name="Putnam N.H."/>
            <person name="Rokhsar D.S."/>
        </authorList>
    </citation>
    <scope>NUCLEOTIDE SEQUENCE</scope>
    <source>
        <strain evidence="5 7">I ESC-2004</strain>
    </source>
</reference>
<dbReference type="SUPFAM" id="SSF49723">
    <property type="entry name" value="Lipase/lipooxygenase domain (PLAT/LH2 domain)"/>
    <property type="match status" value="1"/>
</dbReference>
<dbReference type="PROSITE" id="PS50297">
    <property type="entry name" value="ANK_REP_REGION"/>
    <property type="match status" value="3"/>
</dbReference>
<protein>
    <recommendedName>
        <fullName evidence="4">PLAT domain-containing protein</fullName>
    </recommendedName>
</protein>
<dbReference type="PANTHER" id="PTHR45901">
    <property type="entry name" value="PROTEIN CBG12474"/>
    <property type="match status" value="1"/>
</dbReference>
<dbReference type="CDD" id="cd01756">
    <property type="entry name" value="PLAT_repeat"/>
    <property type="match status" value="1"/>
</dbReference>
<dbReference type="HOGENOM" id="CLU_308890_0_0_1"/>
<feature type="region of interest" description="Disordered" evidence="3">
    <location>
        <begin position="557"/>
        <end position="647"/>
    </location>
</feature>
<dbReference type="PRINTS" id="PR01415">
    <property type="entry name" value="ANKYRIN"/>
</dbReference>
<dbReference type="PROSITE" id="PS50095">
    <property type="entry name" value="PLAT"/>
    <property type="match status" value="1"/>
</dbReference>
<evidence type="ECO:0000313" key="7">
    <source>
        <dbReference type="Proteomes" id="UP000014760"/>
    </source>
</evidence>
<feature type="domain" description="PLAT" evidence="4">
    <location>
        <begin position="426"/>
        <end position="544"/>
    </location>
</feature>
<dbReference type="EMBL" id="KB303150">
    <property type="protein sequence ID" value="ELU03454.1"/>
    <property type="molecule type" value="Genomic_DNA"/>
</dbReference>
<reference evidence="6" key="3">
    <citation type="submission" date="2015-06" db="UniProtKB">
        <authorList>
            <consortium name="EnsemblMetazoa"/>
        </authorList>
    </citation>
    <scope>IDENTIFICATION</scope>
</reference>
<feature type="compositionally biased region" description="Polar residues" evidence="3">
    <location>
        <begin position="603"/>
        <end position="612"/>
    </location>
</feature>
<dbReference type="EMBL" id="AMQN01008453">
    <property type="status" value="NOT_ANNOTATED_CDS"/>
    <property type="molecule type" value="Genomic_DNA"/>
</dbReference>
<evidence type="ECO:0000256" key="2">
    <source>
        <dbReference type="PROSITE-ProRule" id="PRU00152"/>
    </source>
</evidence>
<feature type="repeat" description="ANK" evidence="1">
    <location>
        <begin position="796"/>
        <end position="828"/>
    </location>
</feature>
<dbReference type="PROSITE" id="PS50088">
    <property type="entry name" value="ANK_REPEAT"/>
    <property type="match status" value="3"/>
</dbReference>
<feature type="repeat" description="ANK" evidence="1">
    <location>
        <begin position="829"/>
        <end position="861"/>
    </location>
</feature>
<dbReference type="Gene3D" id="1.25.40.20">
    <property type="entry name" value="Ankyrin repeat-containing domain"/>
    <property type="match status" value="1"/>
</dbReference>
<evidence type="ECO:0000313" key="6">
    <source>
        <dbReference type="EnsemblMetazoa" id="CapteP227139"/>
    </source>
</evidence>
<evidence type="ECO:0000259" key="4">
    <source>
        <dbReference type="PROSITE" id="PS50095"/>
    </source>
</evidence>
<feature type="compositionally biased region" description="Basic and acidic residues" evidence="3">
    <location>
        <begin position="322"/>
        <end position="341"/>
    </location>
</feature>
<evidence type="ECO:0000313" key="5">
    <source>
        <dbReference type="EMBL" id="ELU03454.1"/>
    </source>
</evidence>
<sequence length="1044" mass="116746">MSSNDVLKSVSKKLKYYFQVKRLEDGFDLSGPECPKLDHPPLKARPTLMYDGLHDRPLKHYFSPHDVRTVLTQFKTDDQATEAEFDIEPPGHEGREKEIRKALLRQMQNCSFVPNTLAESYYTKGKKGRKLKSTMQGMRVPLRKHKQLSPHATIRGGYPVLRAAPSTNMSLGEAQRLVNVASKLLVVTVTDITQETIDLQSGNTDYAEQEEQKNPRLPRVNSSNGRPKSSKCRKKEAPLNKGHSIYTYDPSGKRILLKKDLILDSPLASSRMLAEYRKSLSPCLRRRIKRKRGPEEDGASSSNQSDGSRVNGHNVVTIDGTKASDEQVKPWLRKEMHKTEVNDLDSDDAVVRVPHPPTAEHTQRPKSSLRRRPDSQTSYSSSSASSSVSSSSDRTFHGEEIAVQTGPELLHDYDPEADILTEGDSVTYQINVCTGSCIGASTRAEVKIVLIGQNGRTEEIYLEDSKLHKVPFQKGQEDEFRVKCFDLGRLKRIIIGHDRKQIACGWFLDRVRVRDLKARVEYLVLCDKWLSSTDGDGITFKEFPVTGASGYKDVSAEVDNAPTPPSSPVQHVRSEPRVMFSEATDSKYSMDPEATLRAESPKLENSATSFNDSSKDSRLKTLERHLEEQRKPSPASPSNFKSPRVPRRDDFFDQSVREKDYSSVIESLSTATDQDNRDDFVSDHVDSHQGEKLSTEPRLRHKPRAVRESEEEKNRPLDDDTARISTSAIDCNQGHLFMDGFQAGLAASKQAEPKVEVKKEVSTGPSIHTAAKNGDLNRLKEIVELRPEDKTRPNEQGWTPLHLAANFGQIDIVQYLSITVVDLDMTTPTGFTAMHMAARSGHTACMKVLSAMGAAIDSLGVDECTPLHQAAVSGHLDCVKWLVANGASVSAVNLSGANALELAIRHQQEDVARFLRACEDDRANPESSLAQIANRSDDEPQSRTTGSPTVTPSHGSAEYSSEDDEPIQRTLSKAEQQKYDAELEEKKKLYERQEDEKLRRDSSFLDSIRQQYEEVIVTAFCEVDKKIVAQDIVIKSHEIRLLMS</sequence>
<feature type="repeat" description="ANK" evidence="1">
    <location>
        <begin position="862"/>
        <end position="894"/>
    </location>
</feature>
<feature type="compositionally biased region" description="Polar residues" evidence="3">
    <location>
        <begin position="925"/>
        <end position="934"/>
    </location>
</feature>
<dbReference type="SUPFAM" id="SSF48403">
    <property type="entry name" value="Ankyrin repeat"/>
    <property type="match status" value="1"/>
</dbReference>
<comment type="caution">
    <text evidence="2">Lacks conserved residue(s) required for the propagation of feature annotation.</text>
</comment>